<dbReference type="Proteomes" id="UP000001382">
    <property type="component" value="Chromosome"/>
</dbReference>
<dbReference type="KEGG" id="gob:Gobs_1441"/>
<dbReference type="Pfam" id="PF01569">
    <property type="entry name" value="PAP2"/>
    <property type="match status" value="1"/>
</dbReference>
<dbReference type="OrthoDB" id="5289372at2"/>
<organism evidence="3 4">
    <name type="scientific">Geodermatophilus obscurus (strain ATCC 25078 / DSM 43160 / JCM 3152 / CCUG 61914 / KCC A-0152 / KCTC 9177 / NBRC 13315 / NRRL B-3577 / G-20)</name>
    <dbReference type="NCBI Taxonomy" id="526225"/>
    <lineage>
        <taxon>Bacteria</taxon>
        <taxon>Bacillati</taxon>
        <taxon>Actinomycetota</taxon>
        <taxon>Actinomycetes</taxon>
        <taxon>Geodermatophilales</taxon>
        <taxon>Geodermatophilaceae</taxon>
        <taxon>Geodermatophilus</taxon>
    </lineage>
</organism>
<feature type="transmembrane region" description="Helical" evidence="1">
    <location>
        <begin position="87"/>
        <end position="107"/>
    </location>
</feature>
<evidence type="ECO:0000313" key="4">
    <source>
        <dbReference type="Proteomes" id="UP000001382"/>
    </source>
</evidence>
<dbReference type="RefSeq" id="WP_012947612.1">
    <property type="nucleotide sequence ID" value="NC_013757.1"/>
</dbReference>
<dbReference type="eggNOG" id="COG0671">
    <property type="taxonomic scope" value="Bacteria"/>
</dbReference>
<keyword evidence="4" id="KW-1185">Reference proteome</keyword>
<dbReference type="PANTHER" id="PTHR14969:SF13">
    <property type="entry name" value="AT30094P"/>
    <property type="match status" value="1"/>
</dbReference>
<dbReference type="Gene3D" id="1.20.144.10">
    <property type="entry name" value="Phosphatidic acid phosphatase type 2/haloperoxidase"/>
    <property type="match status" value="1"/>
</dbReference>
<feature type="transmembrane region" description="Helical" evidence="1">
    <location>
        <begin position="53"/>
        <end position="75"/>
    </location>
</feature>
<evidence type="ECO:0000256" key="1">
    <source>
        <dbReference type="SAM" id="Phobius"/>
    </source>
</evidence>
<dbReference type="AlphaFoldDB" id="D2SC04"/>
<accession>D2SC04</accession>
<name>D2SC04_GEOOG</name>
<keyword evidence="1" id="KW-0812">Transmembrane</keyword>
<gene>
    <name evidence="3" type="ordered locus">Gobs_1441</name>
</gene>
<keyword evidence="1" id="KW-1133">Transmembrane helix</keyword>
<dbReference type="SMART" id="SM00014">
    <property type="entry name" value="acidPPc"/>
    <property type="match status" value="1"/>
</dbReference>
<feature type="transmembrane region" description="Helical" evidence="1">
    <location>
        <begin position="127"/>
        <end position="147"/>
    </location>
</feature>
<dbReference type="SUPFAM" id="SSF48317">
    <property type="entry name" value="Acid phosphatase/Vanadium-dependent haloperoxidase"/>
    <property type="match status" value="1"/>
</dbReference>
<protein>
    <submittedName>
        <fullName evidence="3">Phosphoesterase PA-phosphatase related protein</fullName>
    </submittedName>
</protein>
<dbReference type="PROSITE" id="PS51318">
    <property type="entry name" value="TAT"/>
    <property type="match status" value="1"/>
</dbReference>
<dbReference type="HOGENOM" id="CLU_072573_3_2_11"/>
<dbReference type="STRING" id="526225.Gobs_1441"/>
<keyword evidence="1" id="KW-0472">Membrane</keyword>
<evidence type="ECO:0000313" key="3">
    <source>
        <dbReference type="EMBL" id="ADB74172.1"/>
    </source>
</evidence>
<dbReference type="InterPro" id="IPR036938">
    <property type="entry name" value="PAP2/HPO_sf"/>
</dbReference>
<evidence type="ECO:0000259" key="2">
    <source>
        <dbReference type="SMART" id="SM00014"/>
    </source>
</evidence>
<dbReference type="InterPro" id="IPR000326">
    <property type="entry name" value="PAP2/HPO"/>
</dbReference>
<reference evidence="3 4" key="1">
    <citation type="journal article" date="2010" name="Stand. Genomic Sci.">
        <title>Complete genome sequence of Geodermatophilus obscurus type strain (G-20).</title>
        <authorList>
            <person name="Ivanova N."/>
            <person name="Sikorski J."/>
            <person name="Jando M."/>
            <person name="Munk C."/>
            <person name="Lapidus A."/>
            <person name="Glavina Del Rio T."/>
            <person name="Copeland A."/>
            <person name="Tice H."/>
            <person name="Cheng J.-F."/>
            <person name="Lucas S."/>
            <person name="Chen F."/>
            <person name="Nolan M."/>
            <person name="Bruce D."/>
            <person name="Goodwin L."/>
            <person name="Pitluck S."/>
            <person name="Mavromatis K."/>
            <person name="Mikhailova N."/>
            <person name="Pati A."/>
            <person name="Chen A."/>
            <person name="Palaniappan K."/>
            <person name="Land M."/>
            <person name="Hauser L."/>
            <person name="Chang Y.-J."/>
            <person name="Jeffries C.D."/>
            <person name="Meincke L."/>
            <person name="Brettin T."/>
            <person name="Detter J.C."/>
            <person name="Detter J.C."/>
            <person name="Rohde M."/>
            <person name="Goeker M."/>
            <person name="Bristow J."/>
            <person name="Eisen J.A."/>
            <person name="Markowitz V."/>
            <person name="Hugenholtz P."/>
            <person name="Kyrpides N.C."/>
            <person name="Klenk H.-P."/>
        </authorList>
    </citation>
    <scope>NUCLEOTIDE SEQUENCE [LARGE SCALE GENOMIC DNA]</scope>
    <source>
        <strain evidence="4">ATCC 25078 / DSM 43160 / JCM 3152 / KCC A-0152 / KCTC 9177 / NBRC 13315 / NRRL B-3577 / G-20</strain>
    </source>
</reference>
<dbReference type="PANTHER" id="PTHR14969">
    <property type="entry name" value="SPHINGOSINE-1-PHOSPHATE PHOSPHOHYDROLASE"/>
    <property type="match status" value="1"/>
</dbReference>
<dbReference type="EMBL" id="CP001867">
    <property type="protein sequence ID" value="ADB74172.1"/>
    <property type="molecule type" value="Genomic_DNA"/>
</dbReference>
<dbReference type="InterPro" id="IPR006311">
    <property type="entry name" value="TAT_signal"/>
</dbReference>
<reference evidence="4" key="2">
    <citation type="submission" date="2010-01" db="EMBL/GenBank/DDBJ databases">
        <title>The complete genome of Geodermatophilus obscurus DSM 43160.</title>
        <authorList>
            <consortium name="US DOE Joint Genome Institute (JGI-PGF)"/>
            <person name="Lucas S."/>
            <person name="Copeland A."/>
            <person name="Lapidus A."/>
            <person name="Glavina del Rio T."/>
            <person name="Dalin E."/>
            <person name="Tice H."/>
            <person name="Bruce D."/>
            <person name="Goodwin L."/>
            <person name="Pitluck S."/>
            <person name="Kyrpides N."/>
            <person name="Mavromatis K."/>
            <person name="Ivanova N."/>
            <person name="Munk A.C."/>
            <person name="Brettin T."/>
            <person name="Detter J.C."/>
            <person name="Han C."/>
            <person name="Larimer F."/>
            <person name="Land M."/>
            <person name="Hauser L."/>
            <person name="Markowitz V."/>
            <person name="Cheng J.-F."/>
            <person name="Hugenholtz P."/>
            <person name="Woyke T."/>
            <person name="Wu D."/>
            <person name="Jando M."/>
            <person name="Schneider S."/>
            <person name="Klenk H.-P."/>
            <person name="Eisen J.A."/>
        </authorList>
    </citation>
    <scope>NUCLEOTIDE SEQUENCE [LARGE SCALE GENOMIC DNA]</scope>
    <source>
        <strain evidence="4">ATCC 25078 / DSM 43160 / JCM 3152 / KCC A-0152 / KCTC 9177 / NBRC 13315 / NRRL B-3577 / G-20</strain>
    </source>
</reference>
<sequence>MLVDSRRALLVSGTLLAGAVVLGLLVALPVTRPAVQAGDDAVWDVAGDVRNDPATAVAVALSWLGSGAVNWPLRVPAIALLAWRRHWLRLAAFALAVLSSELLIGPVKAAYDRDRPPGSLIETSAAAFPSGHAVAGAVTAVGLVLVLARPGPSRWRWEVRAVVFAGLMALSRVYLRAHWLSDTVTGALLGAGLALGWPALLMALRNRIGSPTPPAP</sequence>
<proteinExistence type="predicted"/>
<feature type="domain" description="Phosphatidic acid phosphatase type 2/haloperoxidase" evidence="2">
    <location>
        <begin position="88"/>
        <end position="198"/>
    </location>
</feature>
<feature type="transmembrane region" description="Helical" evidence="1">
    <location>
        <begin position="183"/>
        <end position="204"/>
    </location>
</feature>